<dbReference type="InterPro" id="IPR003593">
    <property type="entry name" value="AAA+_ATPase"/>
</dbReference>
<dbReference type="AlphaFoldDB" id="A0A0R2MRS7"/>
<dbReference type="STRING" id="1293598.IV56_GL001658"/>
<evidence type="ECO:0000313" key="5">
    <source>
        <dbReference type="Proteomes" id="UP000050969"/>
    </source>
</evidence>
<dbReference type="PANTHER" id="PTHR43158:SF10">
    <property type="entry name" value="ABC TRANSPORTER ATP-BINDING PROTEIN YTRB"/>
    <property type="match status" value="1"/>
</dbReference>
<name>A0A0R2MRS7_9LACO</name>
<evidence type="ECO:0000256" key="2">
    <source>
        <dbReference type="ARBA" id="ARBA00022840"/>
    </source>
</evidence>
<sequence>MSLVVKALSKKIQERQILSDIDIVLTPGEIVGLIGRNGVGKTTLFKTIMHQYLPEAGQVIIDERDVDVDPSFYPRVFFLDDQHLYFAQESLQFAVNMAQMVYPEFDAKRFWTLMASNNLGPKQRYNQLSRGLKAYVRIGLAVASGAPYILLDEPFEGLDIIVRQQILALILQEVTDHNRAFLLASHDLDELDGLSDRVYMLKDTHIAGEYDLETLRQHAQKLQLVFQDNVVPEVVNQGHIIAQTGRVFEVVFTNYTETIDANLRAAQPILMEPMSLTLVDLFKLNVEDAK</sequence>
<dbReference type="PROSITE" id="PS50893">
    <property type="entry name" value="ABC_TRANSPORTER_2"/>
    <property type="match status" value="1"/>
</dbReference>
<dbReference type="PATRIC" id="fig|1293598.4.peg.1728"/>
<evidence type="ECO:0000313" key="4">
    <source>
        <dbReference type="EMBL" id="KRO16297.1"/>
    </source>
</evidence>
<dbReference type="PANTHER" id="PTHR43158">
    <property type="entry name" value="SKFA PEPTIDE EXPORT ATP-BINDING PROTEIN SKFE"/>
    <property type="match status" value="1"/>
</dbReference>
<keyword evidence="2" id="KW-0067">ATP-binding</keyword>
<dbReference type="InterPro" id="IPR027417">
    <property type="entry name" value="P-loop_NTPase"/>
</dbReference>
<dbReference type="InterPro" id="IPR003439">
    <property type="entry name" value="ABC_transporter-like_ATP-bd"/>
</dbReference>
<evidence type="ECO:0000259" key="3">
    <source>
        <dbReference type="PROSITE" id="PS50893"/>
    </source>
</evidence>
<dbReference type="Proteomes" id="UP000050969">
    <property type="component" value="Unassembled WGS sequence"/>
</dbReference>
<protein>
    <submittedName>
        <fullName evidence="4">ABC transporter ATPase</fullName>
    </submittedName>
</protein>
<dbReference type="GO" id="GO:0016887">
    <property type="term" value="F:ATP hydrolysis activity"/>
    <property type="evidence" value="ECO:0007669"/>
    <property type="project" value="InterPro"/>
</dbReference>
<dbReference type="EMBL" id="JQCE01000042">
    <property type="protein sequence ID" value="KRO16297.1"/>
    <property type="molecule type" value="Genomic_DNA"/>
</dbReference>
<dbReference type="Gene3D" id="3.40.50.300">
    <property type="entry name" value="P-loop containing nucleotide triphosphate hydrolases"/>
    <property type="match status" value="1"/>
</dbReference>
<comment type="caution">
    <text evidence="4">The sequence shown here is derived from an EMBL/GenBank/DDBJ whole genome shotgun (WGS) entry which is preliminary data.</text>
</comment>
<proteinExistence type="predicted"/>
<keyword evidence="5" id="KW-1185">Reference proteome</keyword>
<feature type="domain" description="ABC transporter" evidence="3">
    <location>
        <begin position="3"/>
        <end position="228"/>
    </location>
</feature>
<dbReference type="Pfam" id="PF00005">
    <property type="entry name" value="ABC_tran"/>
    <property type="match status" value="1"/>
</dbReference>
<gene>
    <name evidence="4" type="ORF">IV56_GL001658</name>
</gene>
<reference evidence="4 5" key="1">
    <citation type="journal article" date="2015" name="Genome Announc.">
        <title>Expanding the biotechnology potential of lactobacilli through comparative genomics of 213 strains and associated genera.</title>
        <authorList>
            <person name="Sun Z."/>
            <person name="Harris H.M."/>
            <person name="McCann A."/>
            <person name="Guo C."/>
            <person name="Argimon S."/>
            <person name="Zhang W."/>
            <person name="Yang X."/>
            <person name="Jeffery I.B."/>
            <person name="Cooney J.C."/>
            <person name="Kagawa T.F."/>
            <person name="Liu W."/>
            <person name="Song Y."/>
            <person name="Salvetti E."/>
            <person name="Wrobel A."/>
            <person name="Rasinkangas P."/>
            <person name="Parkhill J."/>
            <person name="Rea M.C."/>
            <person name="O'Sullivan O."/>
            <person name="Ritari J."/>
            <person name="Douillard F.P."/>
            <person name="Paul Ross R."/>
            <person name="Yang R."/>
            <person name="Briner A.E."/>
            <person name="Felis G.E."/>
            <person name="de Vos W.M."/>
            <person name="Barrangou R."/>
            <person name="Klaenhammer T.R."/>
            <person name="Caufield P.W."/>
            <person name="Cui Y."/>
            <person name="Zhang H."/>
            <person name="O'Toole P.W."/>
        </authorList>
    </citation>
    <scope>NUCLEOTIDE SEQUENCE [LARGE SCALE GENOMIC DNA]</scope>
    <source>
        <strain evidence="4 5">DSM 24301</strain>
    </source>
</reference>
<evidence type="ECO:0000256" key="1">
    <source>
        <dbReference type="ARBA" id="ARBA00022741"/>
    </source>
</evidence>
<dbReference type="RefSeq" id="WP_056993085.1">
    <property type="nucleotide sequence ID" value="NZ_JQCE01000042.1"/>
</dbReference>
<organism evidence="4 5">
    <name type="scientific">Lacticaseibacillus saniviri JCM 17471 = DSM 24301</name>
    <dbReference type="NCBI Taxonomy" id="1293598"/>
    <lineage>
        <taxon>Bacteria</taxon>
        <taxon>Bacillati</taxon>
        <taxon>Bacillota</taxon>
        <taxon>Bacilli</taxon>
        <taxon>Lactobacillales</taxon>
        <taxon>Lactobacillaceae</taxon>
        <taxon>Lacticaseibacillus</taxon>
    </lineage>
</organism>
<dbReference type="GO" id="GO:0005524">
    <property type="term" value="F:ATP binding"/>
    <property type="evidence" value="ECO:0007669"/>
    <property type="project" value="UniProtKB-KW"/>
</dbReference>
<accession>A0A0R2MRS7</accession>
<dbReference type="SUPFAM" id="SSF52540">
    <property type="entry name" value="P-loop containing nucleoside triphosphate hydrolases"/>
    <property type="match status" value="1"/>
</dbReference>
<keyword evidence="1" id="KW-0547">Nucleotide-binding</keyword>
<dbReference type="SMART" id="SM00382">
    <property type="entry name" value="AAA"/>
    <property type="match status" value="1"/>
</dbReference>